<organism evidence="2">
    <name type="scientific">Oppiella nova</name>
    <dbReference type="NCBI Taxonomy" id="334625"/>
    <lineage>
        <taxon>Eukaryota</taxon>
        <taxon>Metazoa</taxon>
        <taxon>Ecdysozoa</taxon>
        <taxon>Arthropoda</taxon>
        <taxon>Chelicerata</taxon>
        <taxon>Arachnida</taxon>
        <taxon>Acari</taxon>
        <taxon>Acariformes</taxon>
        <taxon>Sarcoptiformes</taxon>
        <taxon>Oribatida</taxon>
        <taxon>Brachypylina</taxon>
        <taxon>Oppioidea</taxon>
        <taxon>Oppiidae</taxon>
        <taxon>Oppiella</taxon>
    </lineage>
</organism>
<proteinExistence type="predicted"/>
<feature type="compositionally biased region" description="Basic residues" evidence="1">
    <location>
        <begin position="1"/>
        <end position="23"/>
    </location>
</feature>
<dbReference type="AlphaFoldDB" id="A0A7R9LEF9"/>
<gene>
    <name evidence="2" type="ORF">ONB1V03_LOCUS1605</name>
</gene>
<evidence type="ECO:0000313" key="2">
    <source>
        <dbReference type="EMBL" id="CAD7638804.1"/>
    </source>
</evidence>
<protein>
    <submittedName>
        <fullName evidence="2">Uncharacterized protein</fullName>
    </submittedName>
</protein>
<evidence type="ECO:0000256" key="1">
    <source>
        <dbReference type="SAM" id="MobiDB-lite"/>
    </source>
</evidence>
<evidence type="ECO:0000313" key="3">
    <source>
        <dbReference type="Proteomes" id="UP000728032"/>
    </source>
</evidence>
<reference evidence="2" key="1">
    <citation type="submission" date="2020-11" db="EMBL/GenBank/DDBJ databases">
        <authorList>
            <person name="Tran Van P."/>
        </authorList>
    </citation>
    <scope>NUCLEOTIDE SEQUENCE</scope>
</reference>
<dbReference type="EMBL" id="CAJPVJ010000307">
    <property type="protein sequence ID" value="CAG2162004.1"/>
    <property type="molecule type" value="Genomic_DNA"/>
</dbReference>
<feature type="compositionally biased region" description="Polar residues" evidence="1">
    <location>
        <begin position="184"/>
        <end position="195"/>
    </location>
</feature>
<feature type="region of interest" description="Disordered" evidence="1">
    <location>
        <begin position="184"/>
        <end position="235"/>
    </location>
</feature>
<feature type="region of interest" description="Disordered" evidence="1">
    <location>
        <begin position="1"/>
        <end position="53"/>
    </location>
</feature>
<dbReference type="EMBL" id="OC915132">
    <property type="protein sequence ID" value="CAD7638804.1"/>
    <property type="molecule type" value="Genomic_DNA"/>
</dbReference>
<accession>A0A7R9LEF9</accession>
<name>A0A7R9LEF9_9ACAR</name>
<dbReference type="OrthoDB" id="10672868at2759"/>
<dbReference type="Proteomes" id="UP000728032">
    <property type="component" value="Unassembled WGS sequence"/>
</dbReference>
<keyword evidence="3" id="KW-1185">Reference proteome</keyword>
<feature type="compositionally biased region" description="Low complexity" evidence="1">
    <location>
        <begin position="24"/>
        <end position="34"/>
    </location>
</feature>
<sequence>MNRTTPKKRSTRSTPKKASKATPKKSSATNTTPKRTPSKRNAKPLPKSPISESMRQMTISEFFRPLASQPIVKNETIVSSLRNRHLRVEPMARTKPESIETNTRTTRRSKRSKELTISPIFGAQKRHSPANATKTTKKVKIMDESLPNDSLYKTCDELIDITADDDTHYVTAQELQQLDESCEQMSNSVDNNLTEDNSKASQKSNSKKCSQKKTSEKTQILNERKDNTTTGCDGDSDDELIPVFKRLEVVDQKCENVCKENYGKYVDKERQKKMNYILKNFSRLQRDKEMLDIQAVDEIDKQFAEVMESPQKDNRLDDCVKPPEDFYQILSRISSDLRAISDEQNGDENRVRRQLTNKELKTLSNAIKLMTRILNNSSLKLEDIDTEEELIQLLIILSRVHWKQLKNEDIYVIIQLISQSMEFPNDLVVYKETISQILSTLSCEINSFVAKASDLECNDIHKSLMILRTIVNVSTKRY</sequence>